<evidence type="ECO:0000313" key="2">
    <source>
        <dbReference type="EMBL" id="MFD0686050.1"/>
    </source>
</evidence>
<keyword evidence="1" id="KW-0472">Membrane</keyword>
<dbReference type="InterPro" id="IPR045428">
    <property type="entry name" value="EACC1"/>
</dbReference>
<keyword evidence="1" id="KW-0812">Transmembrane</keyword>
<keyword evidence="3" id="KW-1185">Reference proteome</keyword>
<proteinExistence type="predicted"/>
<accession>A0ABW2XJP9</accession>
<protein>
    <submittedName>
        <fullName evidence="2">Uncharacterized protein</fullName>
    </submittedName>
</protein>
<comment type="caution">
    <text evidence="2">The sequence shown here is derived from an EMBL/GenBank/DDBJ whole genome shotgun (WGS) entry which is preliminary data.</text>
</comment>
<sequence length="119" mass="12919">MDLRISITENDQASTLESLADWLRGEPDLAGRARLEAPPPRPGEMGSAVDALMVAVGSGGVVSVLASSLKVWLAQPRRSDIRLLVQSEPGQKIEIEAKRVSREDIEGLLRHALNAERPE</sequence>
<reference evidence="3" key="1">
    <citation type="journal article" date="2019" name="Int. J. Syst. Evol. Microbiol.">
        <title>The Global Catalogue of Microorganisms (GCM) 10K type strain sequencing project: providing services to taxonomists for standard genome sequencing and annotation.</title>
        <authorList>
            <consortium name="The Broad Institute Genomics Platform"/>
            <consortium name="The Broad Institute Genome Sequencing Center for Infectious Disease"/>
            <person name="Wu L."/>
            <person name="Ma J."/>
        </authorList>
    </citation>
    <scope>NUCLEOTIDE SEQUENCE [LARGE SCALE GENOMIC DNA]</scope>
    <source>
        <strain evidence="3">JCM 9371</strain>
    </source>
</reference>
<gene>
    <name evidence="2" type="ORF">ACFQZM_16230</name>
</gene>
<feature type="transmembrane region" description="Helical" evidence="1">
    <location>
        <begin position="51"/>
        <end position="73"/>
    </location>
</feature>
<name>A0ABW2XJP9_9ACTN</name>
<dbReference type="Proteomes" id="UP001597063">
    <property type="component" value="Unassembled WGS sequence"/>
</dbReference>
<keyword evidence="1" id="KW-1133">Transmembrane helix</keyword>
<dbReference type="RefSeq" id="WP_131755618.1">
    <property type="nucleotide sequence ID" value="NZ_CAACUY010000007.1"/>
</dbReference>
<evidence type="ECO:0000313" key="3">
    <source>
        <dbReference type="Proteomes" id="UP001597063"/>
    </source>
</evidence>
<dbReference type="EMBL" id="JBHTGP010000007">
    <property type="protein sequence ID" value="MFD0686050.1"/>
    <property type="molecule type" value="Genomic_DNA"/>
</dbReference>
<dbReference type="Pfam" id="PF19953">
    <property type="entry name" value="EACC1"/>
    <property type="match status" value="1"/>
</dbReference>
<organism evidence="2 3">
    <name type="scientific">Actinomadura fibrosa</name>
    <dbReference type="NCBI Taxonomy" id="111802"/>
    <lineage>
        <taxon>Bacteria</taxon>
        <taxon>Bacillati</taxon>
        <taxon>Actinomycetota</taxon>
        <taxon>Actinomycetes</taxon>
        <taxon>Streptosporangiales</taxon>
        <taxon>Thermomonosporaceae</taxon>
        <taxon>Actinomadura</taxon>
    </lineage>
</organism>
<evidence type="ECO:0000256" key="1">
    <source>
        <dbReference type="SAM" id="Phobius"/>
    </source>
</evidence>